<protein>
    <submittedName>
        <fullName evidence="3">K+ channel, pore region</fullName>
    </submittedName>
</protein>
<keyword evidence="3" id="KW-0813">Transport</keyword>
<reference evidence="3 4" key="1">
    <citation type="journal article" date="2012" name="ISME J.">
        <title>Nitrification expanded: discovery, physiology and genomics of a nitrite-oxidizing bacterium from the phylum Chloroflexi.</title>
        <authorList>
            <person name="Sorokin D.Y."/>
            <person name="Lucker S."/>
            <person name="Vejmelkova D."/>
            <person name="Kostrikina N.A."/>
            <person name="Kleerebezem R."/>
            <person name="Rijpstra W.I."/>
            <person name="Damste J.S."/>
            <person name="Le Paslier D."/>
            <person name="Muyzer G."/>
            <person name="Wagner M."/>
            <person name="van Loosdrecht M.C."/>
            <person name="Daims H."/>
        </authorList>
    </citation>
    <scope>NUCLEOTIDE SEQUENCE [LARGE SCALE GENOMIC DNA]</scope>
    <source>
        <strain evidence="4">none</strain>
    </source>
</reference>
<name>I4EJ54_9BACT</name>
<gene>
    <name evidence="3" type="ORF">NITHO_3830005</name>
</gene>
<dbReference type="EMBL" id="CAGS01000316">
    <property type="protein sequence ID" value="CCF84716.1"/>
    <property type="molecule type" value="Genomic_DNA"/>
</dbReference>
<dbReference type="Pfam" id="PF07885">
    <property type="entry name" value="Ion_trans_2"/>
    <property type="match status" value="1"/>
</dbReference>
<keyword evidence="1" id="KW-1133">Transmembrane helix</keyword>
<comment type="caution">
    <text evidence="3">The sequence shown here is derived from an EMBL/GenBank/DDBJ whole genome shotgun (WGS) entry which is preliminary data.</text>
</comment>
<dbReference type="OrthoDB" id="9785126at2"/>
<keyword evidence="1" id="KW-0472">Membrane</keyword>
<dbReference type="RefSeq" id="WP_008479088.1">
    <property type="nucleotide sequence ID" value="NZ_CAGS01000316.1"/>
</dbReference>
<dbReference type="Proteomes" id="UP000004221">
    <property type="component" value="Unassembled WGS sequence"/>
</dbReference>
<proteinExistence type="predicted"/>
<feature type="transmembrane region" description="Helical" evidence="1">
    <location>
        <begin position="144"/>
        <end position="163"/>
    </location>
</feature>
<keyword evidence="3" id="KW-0406">Ion transport</keyword>
<keyword evidence="1" id="KW-0812">Transmembrane</keyword>
<dbReference type="GO" id="GO:0034220">
    <property type="term" value="P:monoatomic ion transmembrane transport"/>
    <property type="evidence" value="ECO:0007669"/>
    <property type="project" value="UniProtKB-KW"/>
</dbReference>
<dbReference type="SUPFAM" id="SSF81324">
    <property type="entry name" value="Voltage-gated potassium channels"/>
    <property type="match status" value="1"/>
</dbReference>
<evidence type="ECO:0000256" key="1">
    <source>
        <dbReference type="SAM" id="Phobius"/>
    </source>
</evidence>
<evidence type="ECO:0000313" key="3">
    <source>
        <dbReference type="EMBL" id="CCF84716.1"/>
    </source>
</evidence>
<dbReference type="InterPro" id="IPR013099">
    <property type="entry name" value="K_chnl_dom"/>
</dbReference>
<evidence type="ECO:0000259" key="2">
    <source>
        <dbReference type="Pfam" id="PF07885"/>
    </source>
</evidence>
<feature type="domain" description="Potassium channel" evidence="2">
    <location>
        <begin position="86"/>
        <end position="156"/>
    </location>
</feature>
<keyword evidence="4" id="KW-1185">Reference proteome</keyword>
<dbReference type="Gene3D" id="1.10.287.70">
    <property type="match status" value="1"/>
</dbReference>
<dbReference type="AlphaFoldDB" id="I4EJ54"/>
<accession>I4EJ54</accession>
<keyword evidence="3" id="KW-0407">Ion channel</keyword>
<organism evidence="3 4">
    <name type="scientific">Nitrolancea hollandica Lb</name>
    <dbReference type="NCBI Taxonomy" id="1129897"/>
    <lineage>
        <taxon>Bacteria</taxon>
        <taxon>Pseudomonadati</taxon>
        <taxon>Thermomicrobiota</taxon>
        <taxon>Thermomicrobia</taxon>
        <taxon>Sphaerobacterales</taxon>
        <taxon>Sphaerobacterineae</taxon>
        <taxon>Sphaerobacteraceae</taxon>
        <taxon>Nitrolancea</taxon>
    </lineage>
</organism>
<evidence type="ECO:0000313" key="4">
    <source>
        <dbReference type="Proteomes" id="UP000004221"/>
    </source>
</evidence>
<sequence>MFVLVAIGAVLLILLVLLDTFETIVLPRRINRRFRLVSMFYRVTWFPWSSVARRIENRGKRETYLSLYGPLSLLLLLSIWAYALILGFGALYWALGSTLIVENGHTSFGTDLYMSGTTLFTLGLGDVAPRTTATRIVTVAETGLGFAFLGLVIGYLPVIYLAFSRREVNISLLDARAGSPPSVCTLFLRFGQFGQIEGSEANRLLYDWERWSADLMESHLSYPVLAYFRSQHQNQSWLAALTIVLDASALMIAGMDRIAAHQAHPTFAIARRASVMLCQVLDTPPRPPERNRLPPAEFTTLYESLRASGIPLAEKQAVEQRLTDLRGLYEPFLNALSEMLLLPLPPWIDPRSAKGWETSTLA</sequence>
<feature type="transmembrane region" description="Helical" evidence="1">
    <location>
        <begin position="73"/>
        <end position="95"/>
    </location>
</feature>